<name>A0ABY5NYZ5_9ENTE</name>
<evidence type="ECO:0000313" key="3">
    <source>
        <dbReference type="Proteomes" id="UP001058273"/>
    </source>
</evidence>
<proteinExistence type="predicted"/>
<dbReference type="Proteomes" id="UP001058273">
    <property type="component" value="Chromosome"/>
</dbReference>
<keyword evidence="1" id="KW-1133">Transmembrane helix</keyword>
<reference evidence="2" key="1">
    <citation type="submission" date="2022-08" db="EMBL/GenBank/DDBJ databases">
        <title>Genome sequence of Vagococcus luciliae DSM 112651.</title>
        <authorList>
            <person name="Juan G."/>
            <person name="Anja P."/>
            <person name="Rolf D."/>
            <person name="Kampfer P."/>
            <person name="Vilcinskas A."/>
        </authorList>
    </citation>
    <scope>NUCLEOTIDE SEQUENCE</scope>
    <source>
        <strain evidence="2">G314FT</strain>
    </source>
</reference>
<keyword evidence="1" id="KW-0472">Membrane</keyword>
<evidence type="ECO:0000256" key="1">
    <source>
        <dbReference type="SAM" id="Phobius"/>
    </source>
</evidence>
<dbReference type="RefSeq" id="WP_257702415.1">
    <property type="nucleotide sequence ID" value="NZ_CP102451.1"/>
</dbReference>
<evidence type="ECO:0000313" key="2">
    <source>
        <dbReference type="EMBL" id="UUV98880.1"/>
    </source>
</evidence>
<keyword evidence="3" id="KW-1185">Reference proteome</keyword>
<feature type="transmembrane region" description="Helical" evidence="1">
    <location>
        <begin position="12"/>
        <end position="44"/>
    </location>
</feature>
<organism evidence="2 3">
    <name type="scientific">Vagococcus luciliae</name>
    <dbReference type="NCBI Taxonomy" id="2920380"/>
    <lineage>
        <taxon>Bacteria</taxon>
        <taxon>Bacillati</taxon>
        <taxon>Bacillota</taxon>
        <taxon>Bacilli</taxon>
        <taxon>Lactobacillales</taxon>
        <taxon>Enterococcaceae</taxon>
        <taxon>Vagococcus</taxon>
    </lineage>
</organism>
<accession>A0ABY5NYZ5</accession>
<dbReference type="EMBL" id="CP102451">
    <property type="protein sequence ID" value="UUV98880.1"/>
    <property type="molecule type" value="Genomic_DNA"/>
</dbReference>
<sequence>MNNLIDHYKQNSLVILFFLATTLTCLNISSILFILSLILTVLTITIPIWFSKKDVSLYDEIASIVNKLLLKMKSYNESYKQKRANDFKQQLRDIETAQKNNTMPY</sequence>
<keyword evidence="1" id="KW-0812">Transmembrane</keyword>
<protein>
    <submittedName>
        <fullName evidence="2">Uncharacterized protein</fullName>
    </submittedName>
</protein>
<reference evidence="2" key="2">
    <citation type="submission" date="2022-08" db="EMBL/GenBank/DDBJ databases">
        <authorList>
            <person name="Poehlein A."/>
            <person name="Guzman J."/>
            <person name="Daniel R."/>
            <person name="Vilcinskas A."/>
        </authorList>
    </citation>
    <scope>NUCLEOTIDE SEQUENCE</scope>
    <source>
        <strain evidence="2">G314FT</strain>
    </source>
</reference>
<gene>
    <name evidence="2" type="ORF">G314FT_10380</name>
</gene>